<organism evidence="1 2">
    <name type="scientific">Argiope bruennichi</name>
    <name type="common">Wasp spider</name>
    <name type="synonym">Aranea bruennichi</name>
    <dbReference type="NCBI Taxonomy" id="94029"/>
    <lineage>
        <taxon>Eukaryota</taxon>
        <taxon>Metazoa</taxon>
        <taxon>Ecdysozoa</taxon>
        <taxon>Arthropoda</taxon>
        <taxon>Chelicerata</taxon>
        <taxon>Arachnida</taxon>
        <taxon>Araneae</taxon>
        <taxon>Araneomorphae</taxon>
        <taxon>Entelegynae</taxon>
        <taxon>Araneoidea</taxon>
        <taxon>Araneidae</taxon>
        <taxon>Argiope</taxon>
    </lineage>
</organism>
<dbReference type="EMBL" id="JABXBU010002228">
    <property type="protein sequence ID" value="KAF8771770.1"/>
    <property type="molecule type" value="Genomic_DNA"/>
</dbReference>
<keyword evidence="2" id="KW-1185">Reference proteome</keyword>
<reference evidence="1" key="1">
    <citation type="journal article" date="2020" name="bioRxiv">
        <title>Chromosome-level reference genome of the European wasp spider Argiope bruennichi: a resource for studies on range expansion and evolutionary adaptation.</title>
        <authorList>
            <person name="Sheffer M.M."/>
            <person name="Hoppe A."/>
            <person name="Krehenwinkel H."/>
            <person name="Uhl G."/>
            <person name="Kuss A.W."/>
            <person name="Jensen L."/>
            <person name="Jensen C."/>
            <person name="Gillespie R.G."/>
            <person name="Hoff K.J."/>
            <person name="Prost S."/>
        </authorList>
    </citation>
    <scope>NUCLEOTIDE SEQUENCE</scope>
</reference>
<proteinExistence type="predicted"/>
<comment type="caution">
    <text evidence="1">The sequence shown here is derived from an EMBL/GenBank/DDBJ whole genome shotgun (WGS) entry which is preliminary data.</text>
</comment>
<protein>
    <submittedName>
        <fullName evidence="1">Uncharacterized protein</fullName>
    </submittedName>
</protein>
<dbReference type="AlphaFoldDB" id="A0A8T0EGJ7"/>
<name>A0A8T0EGJ7_ARGBR</name>
<evidence type="ECO:0000313" key="2">
    <source>
        <dbReference type="Proteomes" id="UP000807504"/>
    </source>
</evidence>
<gene>
    <name evidence="1" type="ORF">HNY73_019145</name>
</gene>
<dbReference type="Proteomes" id="UP000807504">
    <property type="component" value="Unassembled WGS sequence"/>
</dbReference>
<accession>A0A8T0EGJ7</accession>
<evidence type="ECO:0000313" key="1">
    <source>
        <dbReference type="EMBL" id="KAF8771770.1"/>
    </source>
</evidence>
<sequence length="81" mass="9401">MDDINEWVKEFGNSTNTKWNFRKSCPSGKRFVCWKKFVCQYSSFNKVPSNNNKKGNSKNAECLASSKVKIKLTTYTHEKGR</sequence>
<reference evidence="1" key="2">
    <citation type="submission" date="2020-06" db="EMBL/GenBank/DDBJ databases">
        <authorList>
            <person name="Sheffer M."/>
        </authorList>
    </citation>
    <scope>NUCLEOTIDE SEQUENCE</scope>
</reference>